<proteinExistence type="predicted"/>
<comment type="caution">
    <text evidence="3">The sequence shown here is derived from an EMBL/GenBank/DDBJ whole genome shotgun (WGS) entry which is preliminary data.</text>
</comment>
<name>A0ABU6PR91_9BACL</name>
<accession>A0ABU6PR91</accession>
<keyword evidence="1" id="KW-0863">Zinc-finger</keyword>
<reference evidence="3 4" key="1">
    <citation type="submission" date="2023-03" db="EMBL/GenBank/DDBJ databases">
        <title>Bacillus Genome Sequencing.</title>
        <authorList>
            <person name="Dunlap C."/>
        </authorList>
    </citation>
    <scope>NUCLEOTIDE SEQUENCE [LARGE SCALE GENOMIC DNA]</scope>
    <source>
        <strain evidence="3 4">NRS-52</strain>
    </source>
</reference>
<organism evidence="3 4">
    <name type="scientific">Paenibacillus chibensis</name>
    <dbReference type="NCBI Taxonomy" id="59846"/>
    <lineage>
        <taxon>Bacteria</taxon>
        <taxon>Bacillati</taxon>
        <taxon>Bacillota</taxon>
        <taxon>Bacilli</taxon>
        <taxon>Bacillales</taxon>
        <taxon>Paenibacillaceae</taxon>
        <taxon>Paenibacillus</taxon>
    </lineage>
</organism>
<evidence type="ECO:0000259" key="2">
    <source>
        <dbReference type="PROSITE" id="PS50966"/>
    </source>
</evidence>
<dbReference type="PROSITE" id="PS50966">
    <property type="entry name" value="ZF_SWIM"/>
    <property type="match status" value="1"/>
</dbReference>
<dbReference type="Pfam" id="PF04434">
    <property type="entry name" value="SWIM"/>
    <property type="match status" value="1"/>
</dbReference>
<keyword evidence="1" id="KW-0862">Zinc</keyword>
<dbReference type="EMBL" id="JARTLD010000024">
    <property type="protein sequence ID" value="MED5017402.1"/>
    <property type="molecule type" value="Genomic_DNA"/>
</dbReference>
<dbReference type="RefSeq" id="WP_328277087.1">
    <property type="nucleotide sequence ID" value="NZ_JARTLD010000024.1"/>
</dbReference>
<dbReference type="Proteomes" id="UP001343257">
    <property type="component" value="Unassembled WGS sequence"/>
</dbReference>
<evidence type="ECO:0000313" key="3">
    <source>
        <dbReference type="EMBL" id="MED5017402.1"/>
    </source>
</evidence>
<evidence type="ECO:0000256" key="1">
    <source>
        <dbReference type="PROSITE-ProRule" id="PRU00325"/>
    </source>
</evidence>
<protein>
    <recommendedName>
        <fullName evidence="2">SWIM-type domain-containing protein</fullName>
    </recommendedName>
</protein>
<keyword evidence="4" id="KW-1185">Reference proteome</keyword>
<keyword evidence="1" id="KW-0479">Metal-binding</keyword>
<evidence type="ECO:0000313" key="4">
    <source>
        <dbReference type="Proteomes" id="UP001343257"/>
    </source>
</evidence>
<feature type="domain" description="SWIM-type" evidence="2">
    <location>
        <begin position="61"/>
        <end position="94"/>
    </location>
</feature>
<gene>
    <name evidence="3" type="ORF">P9847_08780</name>
</gene>
<dbReference type="InterPro" id="IPR007527">
    <property type="entry name" value="Znf_SWIM"/>
</dbReference>
<sequence length="542" mass="62390">MNTNDTIDDIAWQTLIQAVAEQFSDLTIKRGFQYYKQGLVHALQAADPGHVEAFVEGGEHYRVDLNVNRLAESRCSCPASGHCKHMTAVLLDFVGKQGRSVHAIVNAHSTAIFRPSEAALPHEAPSTRKGEPIDALREKAAQIPAMSIAEWHGLFKLCITPLEFSSPNAHFARNAIDLIYAVKPDLSPVMAQLFALHAHLFLLMKLVKPVQQPVRLGGTYMGYHTQVAADELLDAIHRTLEDGLRISTEPEQWPRVIKTLTYLRRQMLTEPKGSQYVFAVYDGLWLKWIHPNQEDTAIYSEELQKLQTAEEELGGTLSRQPWMLAQSRINFLIGEDRQAWTWLQTADKGTIIPHEFLVSFLKILVTTEDWPRLQAWLVHIAPMLSSRRKGHLQDYMSYWNMAVEQLPGSETHMWKTLADMLPYSREIYEETLLVYGQWQKWMDMQLSTGKEPLDIRVSVLQPIEKNAPELLLPFYHQAVERYILLKNRSSYKAAVKLLKRLSKLYKKMKREERWEQFMLAFTSRHSRLRALQEELRKGKLIS</sequence>